<evidence type="ECO:0000313" key="3">
    <source>
        <dbReference type="Proteomes" id="UP000315343"/>
    </source>
</evidence>
<dbReference type="InterPro" id="IPR052564">
    <property type="entry name" value="N-acetyltrans/Recomb-assoc"/>
</dbReference>
<feature type="domain" description="N-acetyltransferase" evidence="1">
    <location>
        <begin position="1"/>
        <end position="153"/>
    </location>
</feature>
<dbReference type="Gene3D" id="3.40.630.30">
    <property type="match status" value="1"/>
</dbReference>
<dbReference type="InterPro" id="IPR016181">
    <property type="entry name" value="Acyl_CoA_acyltransferase"/>
</dbReference>
<dbReference type="PANTHER" id="PTHR43451:SF1">
    <property type="entry name" value="ACETYLTRANSFERASE"/>
    <property type="match status" value="1"/>
</dbReference>
<dbReference type="EMBL" id="VLKH01000004">
    <property type="protein sequence ID" value="TWH80451.1"/>
    <property type="molecule type" value="Genomic_DNA"/>
</dbReference>
<evidence type="ECO:0000259" key="1">
    <source>
        <dbReference type="PROSITE" id="PS51186"/>
    </source>
</evidence>
<comment type="caution">
    <text evidence="2">The sequence shown here is derived from an EMBL/GenBank/DDBJ whole genome shotgun (WGS) entry which is preliminary data.</text>
</comment>
<dbReference type="AlphaFoldDB" id="A0A562JB80"/>
<dbReference type="CDD" id="cd04301">
    <property type="entry name" value="NAT_SF"/>
    <property type="match status" value="1"/>
</dbReference>
<dbReference type="PROSITE" id="PS51186">
    <property type="entry name" value="GNAT"/>
    <property type="match status" value="1"/>
</dbReference>
<name>A0A562JB80_9FIRM</name>
<protein>
    <submittedName>
        <fullName evidence="2">Acetyltransferase (GNAT) family protein</fullName>
    </submittedName>
</protein>
<keyword evidence="3" id="KW-1185">Reference proteome</keyword>
<dbReference type="RefSeq" id="WP_145082340.1">
    <property type="nucleotide sequence ID" value="NZ_VLKH01000004.1"/>
</dbReference>
<dbReference type="InterPro" id="IPR000182">
    <property type="entry name" value="GNAT_dom"/>
</dbReference>
<dbReference type="PANTHER" id="PTHR43451">
    <property type="entry name" value="ACETYLTRANSFERASE (GNAT) FAMILY PROTEIN"/>
    <property type="match status" value="1"/>
</dbReference>
<gene>
    <name evidence="2" type="ORF">LY60_01713</name>
</gene>
<accession>A0A562JB80</accession>
<proteinExistence type="predicted"/>
<organism evidence="2 3">
    <name type="scientific">Sedimentibacter saalensis</name>
    <dbReference type="NCBI Taxonomy" id="130788"/>
    <lineage>
        <taxon>Bacteria</taxon>
        <taxon>Bacillati</taxon>
        <taxon>Bacillota</taxon>
        <taxon>Tissierellia</taxon>
        <taxon>Sedimentibacter</taxon>
    </lineage>
</organism>
<dbReference type="Pfam" id="PF13673">
    <property type="entry name" value="Acetyltransf_10"/>
    <property type="match status" value="1"/>
</dbReference>
<reference evidence="2 3" key="1">
    <citation type="submission" date="2019-07" db="EMBL/GenBank/DDBJ databases">
        <title>Genomic Encyclopedia of Type Strains, Phase I: the one thousand microbial genomes (KMG-I) project.</title>
        <authorList>
            <person name="Kyrpides N."/>
        </authorList>
    </citation>
    <scope>NUCLEOTIDE SEQUENCE [LARGE SCALE GENOMIC DNA]</scope>
    <source>
        <strain evidence="2 3">DSM 13558</strain>
    </source>
</reference>
<keyword evidence="2" id="KW-0808">Transferase</keyword>
<dbReference type="SUPFAM" id="SSF55729">
    <property type="entry name" value="Acyl-CoA N-acyltransferases (Nat)"/>
    <property type="match status" value="1"/>
</dbReference>
<dbReference type="Proteomes" id="UP000315343">
    <property type="component" value="Unassembled WGS sequence"/>
</dbReference>
<evidence type="ECO:0000313" key="2">
    <source>
        <dbReference type="EMBL" id="TWH80451.1"/>
    </source>
</evidence>
<dbReference type="OrthoDB" id="307526at2"/>
<sequence>MNIIKLKKENIENSLDLVWAVFQEFESPDYSTDGIEEFRKFISYNSIVEKFDKGELCFWGYIDNGDLTGVIATRGVNHICMLFVKKDYHRRGIAKSLFQTVKEICKKQDNVSKITVNSSPYAVEVYHRLGFVDIDKEQTVNGIRFTPMAYFLK</sequence>
<dbReference type="GO" id="GO:0016747">
    <property type="term" value="F:acyltransferase activity, transferring groups other than amino-acyl groups"/>
    <property type="evidence" value="ECO:0007669"/>
    <property type="project" value="InterPro"/>
</dbReference>